<sequence length="110" mass="10501">MTTRSSRTPALIVRASSAPRRRTGSNAPSDANGRCTVVVGSPADAALAALGTAAPVAGDGTAGLPADAEATAGTAGIGAADSAAAWSAPNVATDRTNSETAGFMRGSASS</sequence>
<protein>
    <submittedName>
        <fullName evidence="2">Uncharacterized protein</fullName>
    </submittedName>
</protein>
<organism evidence="2 3">
    <name type="scientific">Burkholderia ambifaria IOP40-10</name>
    <dbReference type="NCBI Taxonomy" id="396596"/>
    <lineage>
        <taxon>Bacteria</taxon>
        <taxon>Pseudomonadati</taxon>
        <taxon>Pseudomonadota</taxon>
        <taxon>Betaproteobacteria</taxon>
        <taxon>Burkholderiales</taxon>
        <taxon>Burkholderiaceae</taxon>
        <taxon>Burkholderia</taxon>
        <taxon>Burkholderia cepacia complex</taxon>
    </lineage>
</organism>
<evidence type="ECO:0000313" key="2">
    <source>
        <dbReference type="EMBL" id="EDS99783.1"/>
    </source>
</evidence>
<evidence type="ECO:0000313" key="3">
    <source>
        <dbReference type="Proteomes" id="UP000005463"/>
    </source>
</evidence>
<feature type="compositionally biased region" description="Low complexity" evidence="1">
    <location>
        <begin position="78"/>
        <end position="88"/>
    </location>
</feature>
<reference evidence="2 3" key="1">
    <citation type="submission" date="2008-03" db="EMBL/GenBank/DDBJ databases">
        <title>Sequencing of the draft genome and assembly of Burkholderia ambifaria IOP40-10.</title>
        <authorList>
            <consortium name="US DOE Joint Genome Institute (JGI-PGF)"/>
            <person name="Copeland A."/>
            <person name="Lucas S."/>
            <person name="Lapidus A."/>
            <person name="Glavina del Rio T."/>
            <person name="Dalin E."/>
            <person name="Tice H."/>
            <person name="Bruce D."/>
            <person name="Goodwin L."/>
            <person name="Pitluck S."/>
            <person name="Larimer F."/>
            <person name="Land M.L."/>
            <person name="Hauser L."/>
            <person name="Tiedje J."/>
            <person name="Richardson P."/>
        </authorList>
    </citation>
    <scope>NUCLEOTIDE SEQUENCE [LARGE SCALE GENOMIC DNA]</scope>
    <source>
        <strain evidence="2 3">IOP40-10</strain>
    </source>
</reference>
<name>B1FRN9_9BURK</name>
<accession>B1FRN9</accession>
<proteinExistence type="predicted"/>
<dbReference type="EMBL" id="ABLC01000438">
    <property type="protein sequence ID" value="EDS99783.1"/>
    <property type="molecule type" value="Genomic_DNA"/>
</dbReference>
<comment type="caution">
    <text evidence="2">The sequence shown here is derived from an EMBL/GenBank/DDBJ whole genome shotgun (WGS) entry which is preliminary data.</text>
</comment>
<dbReference type="Proteomes" id="UP000005463">
    <property type="component" value="Unassembled WGS sequence"/>
</dbReference>
<feature type="region of interest" description="Disordered" evidence="1">
    <location>
        <begin position="78"/>
        <end position="110"/>
    </location>
</feature>
<evidence type="ECO:0000256" key="1">
    <source>
        <dbReference type="SAM" id="MobiDB-lite"/>
    </source>
</evidence>
<gene>
    <name evidence="2" type="ORF">BamIOP4010DRAFT_6702</name>
</gene>
<dbReference type="AlphaFoldDB" id="B1FRN9"/>
<feature type="region of interest" description="Disordered" evidence="1">
    <location>
        <begin position="1"/>
        <end position="34"/>
    </location>
</feature>